<gene>
    <name evidence="2" type="ORF">UU93_C0003G0005</name>
</gene>
<reference evidence="2 3" key="1">
    <citation type="journal article" date="2015" name="Nature">
        <title>rRNA introns, odd ribosomes, and small enigmatic genomes across a large radiation of phyla.</title>
        <authorList>
            <person name="Brown C.T."/>
            <person name="Hug L.A."/>
            <person name="Thomas B.C."/>
            <person name="Sharon I."/>
            <person name="Castelle C.J."/>
            <person name="Singh A."/>
            <person name="Wilkins M.J."/>
            <person name="Williams K.H."/>
            <person name="Banfield J.F."/>
        </authorList>
    </citation>
    <scope>NUCLEOTIDE SEQUENCE [LARGE SCALE GENOMIC DNA]</scope>
</reference>
<evidence type="ECO:0000313" key="3">
    <source>
        <dbReference type="Proteomes" id="UP000034160"/>
    </source>
</evidence>
<evidence type="ECO:0000313" key="2">
    <source>
        <dbReference type="EMBL" id="KKS32997.1"/>
    </source>
</evidence>
<protein>
    <submittedName>
        <fullName evidence="2">Uncharacterized protein</fullName>
    </submittedName>
</protein>
<keyword evidence="1" id="KW-0472">Membrane</keyword>
<dbReference type="Proteomes" id="UP000034160">
    <property type="component" value="Unassembled WGS sequence"/>
</dbReference>
<keyword evidence="1" id="KW-1133">Transmembrane helix</keyword>
<feature type="transmembrane region" description="Helical" evidence="1">
    <location>
        <begin position="16"/>
        <end position="36"/>
    </location>
</feature>
<feature type="transmembrane region" description="Helical" evidence="1">
    <location>
        <begin position="70"/>
        <end position="90"/>
    </location>
</feature>
<organism evidence="2 3">
    <name type="scientific">Candidatus Amesbacteria bacterium GW2011_GWA2_42_12</name>
    <dbReference type="NCBI Taxonomy" id="1618356"/>
    <lineage>
        <taxon>Bacteria</taxon>
        <taxon>Candidatus Amesiibacteriota</taxon>
    </lineage>
</organism>
<keyword evidence="1" id="KW-0812">Transmembrane</keyword>
<evidence type="ECO:0000256" key="1">
    <source>
        <dbReference type="SAM" id="Phobius"/>
    </source>
</evidence>
<dbReference type="AlphaFoldDB" id="A0A0G0Y8C0"/>
<comment type="caution">
    <text evidence="2">The sequence shown here is derived from an EMBL/GenBank/DDBJ whole genome shotgun (WGS) entry which is preliminary data.</text>
</comment>
<proteinExistence type="predicted"/>
<dbReference type="EMBL" id="LCCN01000003">
    <property type="protein sequence ID" value="KKS32997.1"/>
    <property type="molecule type" value="Genomic_DNA"/>
</dbReference>
<name>A0A0G0Y8C0_9BACT</name>
<accession>A0A0G0Y8C0</accession>
<sequence length="98" mass="10459">MEPKPVEKISKRAESALLNVIVLALPVLFIFGAEIIKRTSAHPTPILVPTATATLVPELARQVASTPADMLPALVFGIVCIVLPTAIVLARVMHENRG</sequence>